<name>A0A6C0HJH3_9ZZZZ</name>
<accession>A0A6C0HJH3</accession>
<reference evidence="1" key="1">
    <citation type="journal article" date="2020" name="Nature">
        <title>Giant virus diversity and host interactions through global metagenomics.</title>
        <authorList>
            <person name="Schulz F."/>
            <person name="Roux S."/>
            <person name="Paez-Espino D."/>
            <person name="Jungbluth S."/>
            <person name="Walsh D.A."/>
            <person name="Denef V.J."/>
            <person name="McMahon K.D."/>
            <person name="Konstantinidis K.T."/>
            <person name="Eloe-Fadrosh E.A."/>
            <person name="Kyrpides N.C."/>
            <person name="Woyke T."/>
        </authorList>
    </citation>
    <scope>NUCLEOTIDE SEQUENCE</scope>
    <source>
        <strain evidence="1">GVMAG-M-3300023184-120</strain>
    </source>
</reference>
<protein>
    <submittedName>
        <fullName evidence="1">Uncharacterized protein</fullName>
    </submittedName>
</protein>
<organism evidence="1">
    <name type="scientific">viral metagenome</name>
    <dbReference type="NCBI Taxonomy" id="1070528"/>
    <lineage>
        <taxon>unclassified sequences</taxon>
        <taxon>metagenomes</taxon>
        <taxon>organismal metagenomes</taxon>
    </lineage>
</organism>
<evidence type="ECO:0000313" key="1">
    <source>
        <dbReference type="EMBL" id="QHT80520.1"/>
    </source>
</evidence>
<proteinExistence type="predicted"/>
<dbReference type="EMBL" id="MN739970">
    <property type="protein sequence ID" value="QHT80520.1"/>
    <property type="molecule type" value="Genomic_DNA"/>
</dbReference>
<dbReference type="AlphaFoldDB" id="A0A6C0HJH3"/>
<sequence>MSEFAIRQLCQQKSQRNLNPTPPVRLEVVSPYVNETITGEFISRTGITKRQLDMRRKIEILKYQNNNGKTSSKQQFSLLASSTGSVSRRSSVNDCLYTPTKTSSSNIPGPIIELTYDDTIPLYNYLQRSLAVSTLPEETNTAFRFHKVQGQLIELPFVEISPQRFDMATPVTIGYLQFYENIASSVTSFQLNAVLKFTDISGSATVTPRFEVADHLKIFFSDTEIVQKKQIGSFCEPASTSTTTLVTSYINQLPTIDGYIYQLQYYFTNFITSNPTLTCTIDPADISVQII</sequence>